<organism evidence="1 2">
    <name type="scientific">Ornithinimicrobium kibberense</name>
    <dbReference type="NCBI Taxonomy" id="282060"/>
    <lineage>
        <taxon>Bacteria</taxon>
        <taxon>Bacillati</taxon>
        <taxon>Actinomycetota</taxon>
        <taxon>Actinomycetes</taxon>
        <taxon>Micrococcales</taxon>
        <taxon>Ornithinimicrobiaceae</taxon>
        <taxon>Ornithinimicrobium</taxon>
    </lineage>
</organism>
<reference evidence="1 2" key="1">
    <citation type="submission" date="2024-09" db="EMBL/GenBank/DDBJ databases">
        <authorList>
            <person name="Sun Q."/>
            <person name="Mori K."/>
        </authorList>
    </citation>
    <scope>NUCLEOTIDE SEQUENCE [LARGE SCALE GENOMIC DNA]</scope>
    <source>
        <strain evidence="1 2">JCM 12763</strain>
    </source>
</reference>
<evidence type="ECO:0000313" key="1">
    <source>
        <dbReference type="EMBL" id="MFB9731825.1"/>
    </source>
</evidence>
<sequence length="168" mass="18614">MRITETVVHPADPRRTFEMLCDRGYQDLRAERSGALDQTVTVEQEDGATVVTTRRHLPTGDLPEMVRPFVGPQLLVVETVRWGDADPDGEREGAMSLEMPGLPVQFIGGVHLRRGTDEGTTDHVVDGDLEANVPFLGRRIEAAVAPQISDVVRLEERIAREWLADHPG</sequence>
<keyword evidence="2" id="KW-1185">Reference proteome</keyword>
<dbReference type="RefSeq" id="WP_075958805.1">
    <property type="nucleotide sequence ID" value="NZ_JBHMAX010000014.1"/>
</dbReference>
<evidence type="ECO:0000313" key="2">
    <source>
        <dbReference type="Proteomes" id="UP001589613"/>
    </source>
</evidence>
<proteinExistence type="predicted"/>
<dbReference type="Pfam" id="PF10698">
    <property type="entry name" value="DUF2505"/>
    <property type="match status" value="1"/>
</dbReference>
<dbReference type="EMBL" id="JBHMAX010000014">
    <property type="protein sequence ID" value="MFB9731825.1"/>
    <property type="molecule type" value="Genomic_DNA"/>
</dbReference>
<protein>
    <submittedName>
        <fullName evidence="1">DUF2505 domain-containing protein</fullName>
    </submittedName>
</protein>
<gene>
    <name evidence="1" type="ORF">ACFFN0_07205</name>
</gene>
<accession>A0ABV5V1Y6</accession>
<name>A0ABV5V1Y6_9MICO</name>
<dbReference type="InterPro" id="IPR019639">
    <property type="entry name" value="DUF2505"/>
</dbReference>
<dbReference type="Proteomes" id="UP001589613">
    <property type="component" value="Unassembled WGS sequence"/>
</dbReference>
<comment type="caution">
    <text evidence="1">The sequence shown here is derived from an EMBL/GenBank/DDBJ whole genome shotgun (WGS) entry which is preliminary data.</text>
</comment>